<dbReference type="GO" id="GO:0006355">
    <property type="term" value="P:regulation of DNA-templated transcription"/>
    <property type="evidence" value="ECO:0007669"/>
    <property type="project" value="TreeGrafter"/>
</dbReference>
<evidence type="ECO:0000256" key="4">
    <source>
        <dbReference type="ARBA" id="ARBA00023125"/>
    </source>
</evidence>
<dbReference type="EMBL" id="CP017111">
    <property type="protein sequence ID" value="AOO66448.1"/>
    <property type="molecule type" value="Genomic_DNA"/>
</dbReference>
<name>A0A1D7TN75_9BACT</name>
<evidence type="ECO:0000259" key="7">
    <source>
        <dbReference type="PROSITE" id="PS50110"/>
    </source>
</evidence>
<dbReference type="InterPro" id="IPR011006">
    <property type="entry name" value="CheY-like_superfamily"/>
</dbReference>
<feature type="modified residue" description="4-aspartylphosphate" evidence="6">
    <location>
        <position position="64"/>
    </location>
</feature>
<protein>
    <submittedName>
        <fullName evidence="8">Response regulator</fullName>
    </submittedName>
</protein>
<dbReference type="Gene3D" id="1.10.10.10">
    <property type="entry name" value="Winged helix-like DNA-binding domain superfamily/Winged helix DNA-binding domain"/>
    <property type="match status" value="1"/>
</dbReference>
<dbReference type="Proteomes" id="UP000094609">
    <property type="component" value="Chromosome"/>
</dbReference>
<evidence type="ECO:0000313" key="8">
    <source>
        <dbReference type="EMBL" id="AOO66448.1"/>
    </source>
</evidence>
<keyword evidence="1 6" id="KW-0597">Phosphoprotein</keyword>
<feature type="domain" description="Response regulatory" evidence="7">
    <location>
        <begin position="15"/>
        <end position="130"/>
    </location>
</feature>
<evidence type="ECO:0000256" key="1">
    <source>
        <dbReference type="ARBA" id="ARBA00022553"/>
    </source>
</evidence>
<dbReference type="SUPFAM" id="SSF52172">
    <property type="entry name" value="CheY-like"/>
    <property type="match status" value="1"/>
</dbReference>
<keyword evidence="3" id="KW-0805">Transcription regulation</keyword>
<dbReference type="InterPro" id="IPR039420">
    <property type="entry name" value="WalR-like"/>
</dbReference>
<dbReference type="GO" id="GO:0000976">
    <property type="term" value="F:transcription cis-regulatory region binding"/>
    <property type="evidence" value="ECO:0007669"/>
    <property type="project" value="TreeGrafter"/>
</dbReference>
<sequence>MTMNKRNFELLGSFTILYIEDEADLLKHTTSVLEDFVKKIYPVQTIEEALEIIKTEKIDVIVADIHLKYSNGLDFLRTLKHDLEIELPSIVTTAFTDTEYLLDAIKLHVDNYLIKPVNIKELLNSLHDVLLPKIQAKEIVRSYNIIKTISAVTDSKQVEIIRFIIKNLDNDNMLNYSYSEIMEQVDVSKPTVIKLFKQLGDQGILTKIQNKKYLFDETQLPLPENA</sequence>
<dbReference type="PROSITE" id="PS50110">
    <property type="entry name" value="RESPONSE_REGULATORY"/>
    <property type="match status" value="1"/>
</dbReference>
<proteinExistence type="predicted"/>
<dbReference type="CDD" id="cd00156">
    <property type="entry name" value="REC"/>
    <property type="match status" value="1"/>
</dbReference>
<gene>
    <name evidence="8" type="ORF">SHALO_2690</name>
</gene>
<dbReference type="KEGG" id="shal:SHALO_2690"/>
<dbReference type="PANTHER" id="PTHR48111:SF1">
    <property type="entry name" value="TWO-COMPONENT RESPONSE REGULATOR ORR33"/>
    <property type="match status" value="1"/>
</dbReference>
<reference evidence="9" key="1">
    <citation type="submission" date="2016-08" db="EMBL/GenBank/DDBJ databases">
        <title>Complete genome sequence of the organohalide-respiring Epsilonproteobacterium Sulfurospirillum halorespirans.</title>
        <authorList>
            <person name="Goris T."/>
            <person name="Zimmermann J."/>
            <person name="Schenz B."/>
            <person name="Lemos M."/>
            <person name="Hackermueller J."/>
            <person name="Diekert G."/>
        </authorList>
    </citation>
    <scope>NUCLEOTIDE SEQUENCE [LARGE SCALE GENOMIC DNA]</scope>
    <source>
        <strain>DSM 13726</strain>
        <strain evidence="9">PCE-M2</strain>
    </source>
</reference>
<evidence type="ECO:0000313" key="9">
    <source>
        <dbReference type="Proteomes" id="UP000094609"/>
    </source>
</evidence>
<dbReference type="InterPro" id="IPR001789">
    <property type="entry name" value="Sig_transdc_resp-reg_receiver"/>
</dbReference>
<dbReference type="AlphaFoldDB" id="A0A1D7TN75"/>
<evidence type="ECO:0000256" key="2">
    <source>
        <dbReference type="ARBA" id="ARBA00023012"/>
    </source>
</evidence>
<dbReference type="Pfam" id="PF05732">
    <property type="entry name" value="RepL"/>
    <property type="match status" value="1"/>
</dbReference>
<dbReference type="InterPro" id="IPR008813">
    <property type="entry name" value="Plasmid_replication_RepL"/>
</dbReference>
<dbReference type="GO" id="GO:0005829">
    <property type="term" value="C:cytosol"/>
    <property type="evidence" value="ECO:0007669"/>
    <property type="project" value="TreeGrafter"/>
</dbReference>
<evidence type="ECO:0000256" key="5">
    <source>
        <dbReference type="ARBA" id="ARBA00023163"/>
    </source>
</evidence>
<dbReference type="Pfam" id="PF00072">
    <property type="entry name" value="Response_reg"/>
    <property type="match status" value="1"/>
</dbReference>
<organism evidence="8 9">
    <name type="scientific">Sulfurospirillum halorespirans DSM 13726</name>
    <dbReference type="NCBI Taxonomy" id="1193502"/>
    <lineage>
        <taxon>Bacteria</taxon>
        <taxon>Pseudomonadati</taxon>
        <taxon>Campylobacterota</taxon>
        <taxon>Epsilonproteobacteria</taxon>
        <taxon>Campylobacterales</taxon>
        <taxon>Sulfurospirillaceae</taxon>
        <taxon>Sulfurospirillum</taxon>
    </lineage>
</organism>
<dbReference type="Gene3D" id="3.40.50.2300">
    <property type="match status" value="1"/>
</dbReference>
<dbReference type="GO" id="GO:0006260">
    <property type="term" value="P:DNA replication"/>
    <property type="evidence" value="ECO:0007669"/>
    <property type="project" value="InterPro"/>
</dbReference>
<evidence type="ECO:0000256" key="3">
    <source>
        <dbReference type="ARBA" id="ARBA00023015"/>
    </source>
</evidence>
<dbReference type="GO" id="GO:0032993">
    <property type="term" value="C:protein-DNA complex"/>
    <property type="evidence" value="ECO:0007669"/>
    <property type="project" value="TreeGrafter"/>
</dbReference>
<dbReference type="SMART" id="SM00448">
    <property type="entry name" value="REC"/>
    <property type="match status" value="1"/>
</dbReference>
<dbReference type="PANTHER" id="PTHR48111">
    <property type="entry name" value="REGULATOR OF RPOS"/>
    <property type="match status" value="1"/>
</dbReference>
<dbReference type="InterPro" id="IPR036388">
    <property type="entry name" value="WH-like_DNA-bd_sf"/>
</dbReference>
<dbReference type="STRING" id="1193502.SHALO_2690"/>
<evidence type="ECO:0000256" key="6">
    <source>
        <dbReference type="PROSITE-ProRule" id="PRU00169"/>
    </source>
</evidence>
<dbReference type="PATRIC" id="fig|1193502.14.peg.2724"/>
<dbReference type="GO" id="GO:0000156">
    <property type="term" value="F:phosphorelay response regulator activity"/>
    <property type="evidence" value="ECO:0007669"/>
    <property type="project" value="TreeGrafter"/>
</dbReference>
<keyword evidence="2" id="KW-0902">Two-component regulatory system</keyword>
<accession>A0A1D7TN75</accession>
<keyword evidence="5" id="KW-0804">Transcription</keyword>
<keyword evidence="9" id="KW-1185">Reference proteome</keyword>
<keyword evidence="4" id="KW-0238">DNA-binding</keyword>
<dbReference type="GO" id="GO:0006276">
    <property type="term" value="P:plasmid maintenance"/>
    <property type="evidence" value="ECO:0007669"/>
    <property type="project" value="InterPro"/>
</dbReference>